<dbReference type="InterPro" id="IPR001932">
    <property type="entry name" value="PPM-type_phosphatase-like_dom"/>
</dbReference>
<gene>
    <name evidence="2" type="ORF">BOVATA_032710</name>
</gene>
<keyword evidence="3" id="KW-1185">Reference proteome</keyword>
<evidence type="ECO:0000313" key="2">
    <source>
        <dbReference type="EMBL" id="GBE61778.1"/>
    </source>
</evidence>
<organism evidence="2 3">
    <name type="scientific">Babesia ovata</name>
    <dbReference type="NCBI Taxonomy" id="189622"/>
    <lineage>
        <taxon>Eukaryota</taxon>
        <taxon>Sar</taxon>
        <taxon>Alveolata</taxon>
        <taxon>Apicomplexa</taxon>
        <taxon>Aconoidasida</taxon>
        <taxon>Piroplasmida</taxon>
        <taxon>Babesiidae</taxon>
        <taxon>Babesia</taxon>
    </lineage>
</organism>
<dbReference type="SMART" id="SM00332">
    <property type="entry name" value="PP2Cc"/>
    <property type="match status" value="1"/>
</dbReference>
<dbReference type="SUPFAM" id="SSF81606">
    <property type="entry name" value="PP2C-like"/>
    <property type="match status" value="1"/>
</dbReference>
<evidence type="ECO:0000313" key="3">
    <source>
        <dbReference type="Proteomes" id="UP000236319"/>
    </source>
</evidence>
<dbReference type="VEuPathDB" id="PiroplasmaDB:BOVATA_032710"/>
<dbReference type="PANTHER" id="PTHR47992">
    <property type="entry name" value="PROTEIN PHOSPHATASE"/>
    <property type="match status" value="1"/>
</dbReference>
<dbReference type="Pfam" id="PF00481">
    <property type="entry name" value="PP2C"/>
    <property type="match status" value="1"/>
</dbReference>
<dbReference type="Proteomes" id="UP000236319">
    <property type="component" value="Unassembled WGS sequence"/>
</dbReference>
<dbReference type="InterPro" id="IPR015655">
    <property type="entry name" value="PP2C"/>
</dbReference>
<proteinExistence type="predicted"/>
<dbReference type="GeneID" id="39875548"/>
<dbReference type="OrthoDB" id="10264738at2759"/>
<comment type="caution">
    <text evidence="2">The sequence shown here is derived from an EMBL/GenBank/DDBJ whole genome shotgun (WGS) entry which is preliminary data.</text>
</comment>
<protein>
    <submittedName>
        <fullName evidence="2">Serine-threonine phosophatase 2C</fullName>
    </submittedName>
</protein>
<reference evidence="2 3" key="1">
    <citation type="journal article" date="2017" name="BMC Genomics">
        <title>Whole-genome assembly of Babesia ovata and comparative genomics between closely related pathogens.</title>
        <authorList>
            <person name="Yamagishi J."/>
            <person name="Asada M."/>
            <person name="Hakimi H."/>
            <person name="Tanaka T.Q."/>
            <person name="Sugimoto C."/>
            <person name="Kawazu S."/>
        </authorList>
    </citation>
    <scope>NUCLEOTIDE SEQUENCE [LARGE SCALE GENOMIC DNA]</scope>
    <source>
        <strain evidence="2 3">Miyake</strain>
    </source>
</reference>
<dbReference type="CDD" id="cd00143">
    <property type="entry name" value="PP2Cc"/>
    <property type="match status" value="1"/>
</dbReference>
<sequence>METLAMEPLLPTEYGGEEPTPFVALTQPISHAQYDGFSVSAHTEIGMIPDEISFIRRAGDRKAQEDRFIVVPNLGSNGNQVAFFGVFDGTVGHFASDTIQKIIVRHLVSTDVWAALMRQLDAGEDDRTTIPALAVLAVSKMYSNADAELLELCRKQDNHYSSCTSVTVLLVNDYTIVAHVGDSRVSLCYEEGGQVVARFVTTDHKPNLPAERRRIQDSGGSVQYLSSHHNKPFLRGGDFLVRKAKGEQPMQIQYSRAFGGKDLKMFGLSCEPDIAVFRREGQHKGLVLASDGLWDANECQKVFSTLFYARRKGENPSRMIVDNTLKQLKCTSRRSDNITAVVIFFE</sequence>
<accession>A0A2H6KFK6</accession>
<dbReference type="PROSITE" id="PS51746">
    <property type="entry name" value="PPM_2"/>
    <property type="match status" value="1"/>
</dbReference>
<dbReference type="EMBL" id="BDSA01000003">
    <property type="protein sequence ID" value="GBE61778.1"/>
    <property type="molecule type" value="Genomic_DNA"/>
</dbReference>
<feature type="domain" description="PPM-type phosphatase" evidence="1">
    <location>
        <begin position="51"/>
        <end position="345"/>
    </location>
</feature>
<dbReference type="RefSeq" id="XP_028868021.1">
    <property type="nucleotide sequence ID" value="XM_029012188.1"/>
</dbReference>
<evidence type="ECO:0000259" key="1">
    <source>
        <dbReference type="PROSITE" id="PS51746"/>
    </source>
</evidence>
<dbReference type="GO" id="GO:0004722">
    <property type="term" value="F:protein serine/threonine phosphatase activity"/>
    <property type="evidence" value="ECO:0007669"/>
    <property type="project" value="InterPro"/>
</dbReference>
<dbReference type="AlphaFoldDB" id="A0A2H6KFK6"/>
<name>A0A2H6KFK6_9APIC</name>
<dbReference type="Gene3D" id="3.60.40.10">
    <property type="entry name" value="PPM-type phosphatase domain"/>
    <property type="match status" value="1"/>
</dbReference>
<dbReference type="InterPro" id="IPR036457">
    <property type="entry name" value="PPM-type-like_dom_sf"/>
</dbReference>